<reference evidence="3" key="1">
    <citation type="submission" date="2016-10" db="EMBL/GenBank/DDBJ databases">
        <authorList>
            <person name="Varghese N."/>
            <person name="Submissions S."/>
        </authorList>
    </citation>
    <scope>NUCLEOTIDE SEQUENCE [LARGE SCALE GENOMIC DNA]</scope>
    <source>
        <strain evidence="3">DSM 45460</strain>
    </source>
</reference>
<accession>A0A1G9C0G2</accession>
<evidence type="ECO:0000313" key="2">
    <source>
        <dbReference type="EMBL" id="SDK45150.1"/>
    </source>
</evidence>
<proteinExistence type="predicted"/>
<feature type="region of interest" description="Disordered" evidence="1">
    <location>
        <begin position="132"/>
        <end position="157"/>
    </location>
</feature>
<gene>
    <name evidence="2" type="ORF">SAMN04487820_10836</name>
</gene>
<evidence type="ECO:0000313" key="3">
    <source>
        <dbReference type="Proteomes" id="UP000199213"/>
    </source>
</evidence>
<organism evidence="2 3">
    <name type="scientific">Actinopolyspora mzabensis</name>
    <dbReference type="NCBI Taxonomy" id="995066"/>
    <lineage>
        <taxon>Bacteria</taxon>
        <taxon>Bacillati</taxon>
        <taxon>Actinomycetota</taxon>
        <taxon>Actinomycetes</taxon>
        <taxon>Actinopolysporales</taxon>
        <taxon>Actinopolysporaceae</taxon>
        <taxon>Actinopolyspora</taxon>
    </lineage>
</organism>
<evidence type="ECO:0000256" key="1">
    <source>
        <dbReference type="SAM" id="MobiDB-lite"/>
    </source>
</evidence>
<sequence>MSGVTAYESGMELLITVVVAAEDETTARDACAGVVELLDGHVVRTTDCSDEEPGCRSVTISRRTADPSTGNPAATLARAVRSTLHTLGSGFTGSRVSCEPPSAWTVVDAPELVGELVPGGERLLLEAWQLDSTAPNAGTGAPDTADRTLRQGNRRSG</sequence>
<dbReference type="EMBL" id="FNFM01000008">
    <property type="protein sequence ID" value="SDK45150.1"/>
    <property type="molecule type" value="Genomic_DNA"/>
</dbReference>
<keyword evidence="3" id="KW-1185">Reference proteome</keyword>
<name>A0A1G9C0G2_ACTMZ</name>
<dbReference type="AlphaFoldDB" id="A0A1G9C0G2"/>
<dbReference type="Proteomes" id="UP000199213">
    <property type="component" value="Unassembled WGS sequence"/>
</dbReference>
<protein>
    <submittedName>
        <fullName evidence="2">Uncharacterized protein</fullName>
    </submittedName>
</protein>